<dbReference type="AlphaFoldDB" id="A0A7R9W8B4"/>
<reference evidence="2" key="1">
    <citation type="submission" date="2021-01" db="EMBL/GenBank/DDBJ databases">
        <authorList>
            <person name="Corre E."/>
            <person name="Pelletier E."/>
            <person name="Niang G."/>
            <person name="Scheremetjew M."/>
            <person name="Finn R."/>
            <person name="Kale V."/>
            <person name="Holt S."/>
            <person name="Cochrane G."/>
            <person name="Meng A."/>
            <person name="Brown T."/>
            <person name="Cohen L."/>
        </authorList>
    </citation>
    <scope>NUCLEOTIDE SEQUENCE</scope>
    <source>
        <strain evidence="2">CCMP147</strain>
    </source>
</reference>
<dbReference type="EMBL" id="HBED01031726">
    <property type="protein sequence ID" value="CAD8317082.1"/>
    <property type="molecule type" value="Transcribed_RNA"/>
</dbReference>
<evidence type="ECO:0000313" key="2">
    <source>
        <dbReference type="EMBL" id="CAD8317082.1"/>
    </source>
</evidence>
<gene>
    <name evidence="2" type="ORF">TDUB1175_LOCUS15876</name>
</gene>
<protein>
    <submittedName>
        <fullName evidence="2">Uncharacterized protein</fullName>
    </submittedName>
</protein>
<organism evidence="2">
    <name type="scientific">Pseudictyota dubia</name>
    <dbReference type="NCBI Taxonomy" id="2749911"/>
    <lineage>
        <taxon>Eukaryota</taxon>
        <taxon>Sar</taxon>
        <taxon>Stramenopiles</taxon>
        <taxon>Ochrophyta</taxon>
        <taxon>Bacillariophyta</taxon>
        <taxon>Mediophyceae</taxon>
        <taxon>Biddulphiophycidae</taxon>
        <taxon>Eupodiscales</taxon>
        <taxon>Odontellaceae</taxon>
        <taxon>Pseudictyota</taxon>
    </lineage>
</organism>
<evidence type="ECO:0000256" key="1">
    <source>
        <dbReference type="SAM" id="MobiDB-lite"/>
    </source>
</evidence>
<name>A0A7R9W8B4_9STRA</name>
<feature type="compositionally biased region" description="Polar residues" evidence="1">
    <location>
        <begin position="1"/>
        <end position="11"/>
    </location>
</feature>
<proteinExistence type="predicted"/>
<sequence>MSTTNEPNEPSRSPDGSMPRTSSRWCDPTKSTNPALLSRSLPRGRTSLRSHRRRRPTTTAAAAMAMATIPLSGASESGCYEALRDRGPSQPSSPRPALTASFVRIRRGAESDMNLNLQSLPALGVPILVAYSKDVTRNLGSNDDAGLDDHDQDNSDIQGIRRSSINDSARCVTLIESIQNQVPKRCWPEGPPRRAQGFRALLGCRVSGFGVGGKCCCVASFQRCWRCRCRVFREVDLVRLVTFWCMGKKRDVAEKKLASKW</sequence>
<feature type="compositionally biased region" description="Basic residues" evidence="1">
    <location>
        <begin position="46"/>
        <end position="56"/>
    </location>
</feature>
<feature type="region of interest" description="Disordered" evidence="1">
    <location>
        <begin position="1"/>
        <end position="60"/>
    </location>
</feature>
<accession>A0A7R9W8B4</accession>
<feature type="compositionally biased region" description="Polar residues" evidence="1">
    <location>
        <begin position="19"/>
        <end position="35"/>
    </location>
</feature>